<reference evidence="8" key="1">
    <citation type="submission" date="2015-12" db="EMBL/GenBank/DDBJ databases">
        <authorList>
            <person name="Shamseldin A."/>
            <person name="Moawad H."/>
            <person name="Abd El-Rahim W.M."/>
            <person name="Sadowsky M.J."/>
        </authorList>
    </citation>
    <scope>NUCLEOTIDE SEQUENCE [LARGE SCALE GENOMIC DNA]</scope>
    <source>
        <strain evidence="8">JAM AC0309</strain>
    </source>
</reference>
<evidence type="ECO:0000259" key="6">
    <source>
        <dbReference type="PROSITE" id="PS50949"/>
    </source>
</evidence>
<dbReference type="SUPFAM" id="SSF53383">
    <property type="entry name" value="PLP-dependent transferases"/>
    <property type="match status" value="1"/>
</dbReference>
<dbReference type="SMART" id="SM00345">
    <property type="entry name" value="HTH_GNTR"/>
    <property type="match status" value="1"/>
</dbReference>
<dbReference type="GO" id="GO:0030170">
    <property type="term" value="F:pyridoxal phosphate binding"/>
    <property type="evidence" value="ECO:0007669"/>
    <property type="project" value="InterPro"/>
</dbReference>
<keyword evidence="2" id="KW-0663">Pyridoxal phosphate</keyword>
<dbReference type="Gene3D" id="1.10.10.10">
    <property type="entry name" value="Winged helix-like DNA-binding domain superfamily/Winged helix DNA-binding domain"/>
    <property type="match status" value="1"/>
</dbReference>
<proteinExistence type="inferred from homology"/>
<dbReference type="PANTHER" id="PTHR46577:SF1">
    <property type="entry name" value="HTH-TYPE TRANSCRIPTIONAL REGULATORY PROTEIN GABR"/>
    <property type="match status" value="1"/>
</dbReference>
<keyword evidence="3" id="KW-0805">Transcription regulation</keyword>
<gene>
    <name evidence="7" type="ORF">MalAC0309_0019</name>
</gene>
<dbReference type="Pfam" id="PF00155">
    <property type="entry name" value="Aminotran_1_2"/>
    <property type="match status" value="1"/>
</dbReference>
<evidence type="ECO:0000256" key="5">
    <source>
        <dbReference type="ARBA" id="ARBA00023163"/>
    </source>
</evidence>
<dbReference type="CDD" id="cd07377">
    <property type="entry name" value="WHTH_GntR"/>
    <property type="match status" value="1"/>
</dbReference>
<protein>
    <submittedName>
        <fullName evidence="7">Transcriptional regulator protein</fullName>
    </submittedName>
</protein>
<dbReference type="Gene3D" id="3.40.640.10">
    <property type="entry name" value="Type I PLP-dependent aspartate aminotransferase-like (Major domain)"/>
    <property type="match status" value="1"/>
</dbReference>
<dbReference type="PROSITE" id="PS50949">
    <property type="entry name" value="HTH_GNTR"/>
    <property type="match status" value="1"/>
</dbReference>
<name>A0A0U5CCX9_9MICO</name>
<dbReference type="InterPro" id="IPR015421">
    <property type="entry name" value="PyrdxlP-dep_Trfase_major"/>
</dbReference>
<evidence type="ECO:0000256" key="2">
    <source>
        <dbReference type="ARBA" id="ARBA00022898"/>
    </source>
</evidence>
<dbReference type="RefSeq" id="WP_096419767.1">
    <property type="nucleotide sequence ID" value="NZ_AP017315.1"/>
</dbReference>
<accession>A0A0U5CCX9</accession>
<dbReference type="GO" id="GO:0003677">
    <property type="term" value="F:DNA binding"/>
    <property type="evidence" value="ECO:0007669"/>
    <property type="project" value="UniProtKB-KW"/>
</dbReference>
<dbReference type="OrthoDB" id="199743at2"/>
<dbReference type="PRINTS" id="PR00035">
    <property type="entry name" value="HTHGNTR"/>
</dbReference>
<dbReference type="KEGG" id="malk:MalAC0309_0019"/>
<dbReference type="CDD" id="cd00609">
    <property type="entry name" value="AAT_like"/>
    <property type="match status" value="1"/>
</dbReference>
<dbReference type="EMBL" id="AP017315">
    <property type="protein sequence ID" value="BAU30898.1"/>
    <property type="molecule type" value="Genomic_DNA"/>
</dbReference>
<dbReference type="Proteomes" id="UP000218965">
    <property type="component" value="Chromosome"/>
</dbReference>
<sequence>MATVTTTLTARALSAQLGDWRAHSGTLAHALSDRVRLLILDGRIALGARLPAERQLADHEGVSRTTVAAAYARLRELGYLVSRRGSGSVASLPAGDVPAFDIVDRPDLLDFSKATLPALPAVVDAAAAAVQRLPHHLGLAGFDLFGLDELRAALADRYTARGLPTSPDQMLITLGAQHAIALIATALIGRGDRALVENPSYPHALEALTAAGARLVGVPVSADAGWDDDALAQLFPRSAPSLAYLMPDVHNPTGRIMPDEQRARVSALADRHGTRLIVDETMADLAVDGVSRQPMAVHSPRIITVGSVGKSVWGGIRLGWIRADRDTIAELARARPPGDLGSPTLEQLLLLELLPRYDELVGERRAQLRSGEALLRELLAAQLPDWRLPQIEGGLVLWTNLGRPVASELALVARAEGVQIGAGPRFSVDGAFERYVRLPFCYPEPLIRRAVDGLERAWQRLDSGSHRPATSDALVDAVV</sequence>
<dbReference type="Pfam" id="PF00392">
    <property type="entry name" value="GntR"/>
    <property type="match status" value="1"/>
</dbReference>
<evidence type="ECO:0000313" key="8">
    <source>
        <dbReference type="Proteomes" id="UP000218965"/>
    </source>
</evidence>
<dbReference type="InterPro" id="IPR000524">
    <property type="entry name" value="Tscrpt_reg_HTH_GntR"/>
</dbReference>
<evidence type="ECO:0000256" key="1">
    <source>
        <dbReference type="ARBA" id="ARBA00005384"/>
    </source>
</evidence>
<dbReference type="InterPro" id="IPR036388">
    <property type="entry name" value="WH-like_DNA-bd_sf"/>
</dbReference>
<feature type="domain" description="HTH gntR-type" evidence="6">
    <location>
        <begin position="25"/>
        <end position="93"/>
    </location>
</feature>
<dbReference type="GO" id="GO:0003700">
    <property type="term" value="F:DNA-binding transcription factor activity"/>
    <property type="evidence" value="ECO:0007669"/>
    <property type="project" value="InterPro"/>
</dbReference>
<dbReference type="PANTHER" id="PTHR46577">
    <property type="entry name" value="HTH-TYPE TRANSCRIPTIONAL REGULATORY PROTEIN GABR"/>
    <property type="match status" value="1"/>
</dbReference>
<dbReference type="InterPro" id="IPR004839">
    <property type="entry name" value="Aminotransferase_I/II_large"/>
</dbReference>
<keyword evidence="4" id="KW-0238">DNA-binding</keyword>
<reference evidence="7 8" key="2">
    <citation type="submission" date="2016-01" db="EMBL/GenBank/DDBJ databases">
        <title>Microcella alkaliphila JAM AC0309 whole genome shotgun sequence.</title>
        <authorList>
            <person name="Kurata A."/>
            <person name="Hirose Y."/>
            <person name="Kishimoto N."/>
            <person name="Kobayashi T."/>
        </authorList>
    </citation>
    <scope>NUCLEOTIDE SEQUENCE [LARGE SCALE GENOMIC DNA]</scope>
    <source>
        <strain evidence="7 8">JAM AC0309</strain>
    </source>
</reference>
<dbReference type="InterPro" id="IPR051446">
    <property type="entry name" value="HTH_trans_reg/aminotransferase"/>
</dbReference>
<dbReference type="InterPro" id="IPR036390">
    <property type="entry name" value="WH_DNA-bd_sf"/>
</dbReference>
<keyword evidence="5" id="KW-0804">Transcription</keyword>
<evidence type="ECO:0000256" key="3">
    <source>
        <dbReference type="ARBA" id="ARBA00023015"/>
    </source>
</evidence>
<evidence type="ECO:0000256" key="4">
    <source>
        <dbReference type="ARBA" id="ARBA00023125"/>
    </source>
</evidence>
<dbReference type="SUPFAM" id="SSF46785">
    <property type="entry name" value="Winged helix' DNA-binding domain"/>
    <property type="match status" value="1"/>
</dbReference>
<dbReference type="InterPro" id="IPR015424">
    <property type="entry name" value="PyrdxlP-dep_Trfase"/>
</dbReference>
<evidence type="ECO:0000313" key="7">
    <source>
        <dbReference type="EMBL" id="BAU30898.1"/>
    </source>
</evidence>
<dbReference type="AlphaFoldDB" id="A0A0U5CCX9"/>
<comment type="similarity">
    <text evidence="1">In the C-terminal section; belongs to the class-I pyridoxal-phosphate-dependent aminotransferase family.</text>
</comment>
<organism evidence="7 8">
    <name type="scientific">Microcella alkaliphila</name>
    <dbReference type="NCBI Taxonomy" id="279828"/>
    <lineage>
        <taxon>Bacteria</taxon>
        <taxon>Bacillati</taxon>
        <taxon>Actinomycetota</taxon>
        <taxon>Actinomycetes</taxon>
        <taxon>Micrococcales</taxon>
        <taxon>Microbacteriaceae</taxon>
        <taxon>Microcella</taxon>
    </lineage>
</organism>